<dbReference type="InterPro" id="IPR029068">
    <property type="entry name" value="Glyas_Bleomycin-R_OHBP_Dase"/>
</dbReference>
<dbReference type="CDD" id="cd07262">
    <property type="entry name" value="VOC_like"/>
    <property type="match status" value="1"/>
</dbReference>
<dbReference type="PANTHER" id="PTHR35006">
    <property type="entry name" value="GLYOXALASE FAMILY PROTEIN (AFU_ORTHOLOGUE AFUA_5G14830)"/>
    <property type="match status" value="1"/>
</dbReference>
<name>A0A1T5DRH2_9SPHN</name>
<keyword evidence="3" id="KW-1185">Reference proteome</keyword>
<dbReference type="SUPFAM" id="SSF54593">
    <property type="entry name" value="Glyoxalase/Bleomycin resistance protein/Dihydroxybiphenyl dioxygenase"/>
    <property type="match status" value="1"/>
</dbReference>
<evidence type="ECO:0000259" key="1">
    <source>
        <dbReference type="PROSITE" id="PS51819"/>
    </source>
</evidence>
<dbReference type="InterPro" id="IPR037523">
    <property type="entry name" value="VOC_core"/>
</dbReference>
<evidence type="ECO:0000313" key="3">
    <source>
        <dbReference type="Proteomes" id="UP000189818"/>
    </source>
</evidence>
<protein>
    <submittedName>
        <fullName evidence="2">Catechol 2,3-dioxygenase</fullName>
    </submittedName>
</protein>
<accession>A0A1T5DRH2</accession>
<proteinExistence type="predicted"/>
<sequence length="127" mass="13628">MFSHIMVGTDDLEASKKFYDAVLGTLGVKPGRDDPGKNRIFWMAPNGMFGVTKPIDGKPACHANGGTIGFATDSPEQADRWHAAGVANGGTSCEDAPGVRDMGAFKLYLAYLRDPDGNKLCAMYRMP</sequence>
<evidence type="ECO:0000313" key="2">
    <source>
        <dbReference type="EMBL" id="SKB74073.1"/>
    </source>
</evidence>
<dbReference type="PANTHER" id="PTHR35006:SF1">
    <property type="entry name" value="BLL2941 PROTEIN"/>
    <property type="match status" value="1"/>
</dbReference>
<dbReference type="Gene3D" id="3.10.180.10">
    <property type="entry name" value="2,3-Dihydroxybiphenyl 1,2-Dioxygenase, domain 1"/>
    <property type="match status" value="1"/>
</dbReference>
<dbReference type="RefSeq" id="WP_079648731.1">
    <property type="nucleotide sequence ID" value="NZ_FUYM01000005.1"/>
</dbReference>
<feature type="domain" description="VOC" evidence="1">
    <location>
        <begin position="1"/>
        <end position="125"/>
    </location>
</feature>
<organism evidence="2 3">
    <name type="scientific">Rhizorhabdus histidinilytica</name>
    <dbReference type="NCBI Taxonomy" id="439228"/>
    <lineage>
        <taxon>Bacteria</taxon>
        <taxon>Pseudomonadati</taxon>
        <taxon>Pseudomonadota</taxon>
        <taxon>Alphaproteobacteria</taxon>
        <taxon>Sphingomonadales</taxon>
        <taxon>Sphingomonadaceae</taxon>
        <taxon>Rhizorhabdus</taxon>
    </lineage>
</organism>
<dbReference type="OrthoDB" id="9807407at2"/>
<dbReference type="STRING" id="439228.SAMN06295920_105379"/>
<dbReference type="GO" id="GO:0051213">
    <property type="term" value="F:dioxygenase activity"/>
    <property type="evidence" value="ECO:0007669"/>
    <property type="project" value="UniProtKB-KW"/>
</dbReference>
<keyword evidence="2" id="KW-0560">Oxidoreductase</keyword>
<dbReference type="Proteomes" id="UP000189818">
    <property type="component" value="Unassembled WGS sequence"/>
</dbReference>
<dbReference type="PROSITE" id="PS51819">
    <property type="entry name" value="VOC"/>
    <property type="match status" value="1"/>
</dbReference>
<reference evidence="3" key="1">
    <citation type="submission" date="2017-02" db="EMBL/GenBank/DDBJ databases">
        <authorList>
            <person name="Varghese N."/>
            <person name="Submissions S."/>
        </authorList>
    </citation>
    <scope>NUCLEOTIDE SEQUENCE [LARGE SCALE GENOMIC DNA]</scope>
    <source>
        <strain evidence="3">UM2</strain>
    </source>
</reference>
<gene>
    <name evidence="2" type="ORF">SAMN06295920_105379</name>
</gene>
<dbReference type="EMBL" id="FUYM01000005">
    <property type="protein sequence ID" value="SKB74073.1"/>
    <property type="molecule type" value="Genomic_DNA"/>
</dbReference>
<keyword evidence="2" id="KW-0223">Dioxygenase</keyword>
<dbReference type="Pfam" id="PF00903">
    <property type="entry name" value="Glyoxalase"/>
    <property type="match status" value="1"/>
</dbReference>
<dbReference type="AlphaFoldDB" id="A0A1T5DRH2"/>
<dbReference type="InterPro" id="IPR004360">
    <property type="entry name" value="Glyas_Fos-R_dOase_dom"/>
</dbReference>